<dbReference type="Proteomes" id="UP000808914">
    <property type="component" value="Unassembled WGS sequence"/>
</dbReference>
<evidence type="ECO:0000259" key="5">
    <source>
        <dbReference type="PROSITE" id="PS50937"/>
    </source>
</evidence>
<keyword evidence="2 6" id="KW-0238">DNA-binding</keyword>
<dbReference type="InterPro" id="IPR009061">
    <property type="entry name" value="DNA-bd_dom_put_sf"/>
</dbReference>
<sequence length="255" mass="29249">MEYTIGKLAQLAGVSPRTLRYYDEINLLKPAKVNGSGYRIYGQEEVDRLQQILFFRELDVDLETIVAIMNDPNFDKEQALQKHHSKLVEKRNRLDKLIVTVEKSIANLKGEYPMENKEKFAAFKENLIAENERKYGEEIRNKYGNKVVDASNAKLRGMSEDDYAAMQALEKELFDLIKQACPTGDPSSSLAQKAAEKHKEWLMYSWPEYSEEAHAGLAEMYVADERFKAYYDKVIDGGAEFLRDAILIFTGKKAI</sequence>
<dbReference type="EMBL" id="JAFBER010000001">
    <property type="protein sequence ID" value="MBM7644082.1"/>
    <property type="molecule type" value="Genomic_DNA"/>
</dbReference>
<dbReference type="Gene3D" id="1.10.490.50">
    <property type="entry name" value="Antibiotic binding domain of TipA-like multidrug resistance regulators"/>
    <property type="match status" value="1"/>
</dbReference>
<feature type="domain" description="HTH merR-type" evidence="5">
    <location>
        <begin position="1"/>
        <end position="71"/>
    </location>
</feature>
<dbReference type="GO" id="GO:0003677">
    <property type="term" value="F:DNA binding"/>
    <property type="evidence" value="ECO:0007669"/>
    <property type="project" value="UniProtKB-KW"/>
</dbReference>
<dbReference type="SMART" id="SM00422">
    <property type="entry name" value="HTH_MERR"/>
    <property type="match status" value="1"/>
</dbReference>
<dbReference type="RefSeq" id="WP_205002044.1">
    <property type="nucleotide sequence ID" value="NZ_JAFBER010000001.1"/>
</dbReference>
<keyword evidence="4" id="KW-0804">Transcription</keyword>
<accession>A0ABS2PVK6</accession>
<evidence type="ECO:0000256" key="2">
    <source>
        <dbReference type="ARBA" id="ARBA00023125"/>
    </source>
</evidence>
<proteinExistence type="predicted"/>
<evidence type="ECO:0000256" key="3">
    <source>
        <dbReference type="ARBA" id="ARBA00023159"/>
    </source>
</evidence>
<dbReference type="Pfam" id="PF07739">
    <property type="entry name" value="TipAS"/>
    <property type="match status" value="1"/>
</dbReference>
<dbReference type="PROSITE" id="PS00552">
    <property type="entry name" value="HTH_MERR_1"/>
    <property type="match status" value="1"/>
</dbReference>
<dbReference type="InterPro" id="IPR047057">
    <property type="entry name" value="MerR_fam"/>
</dbReference>
<dbReference type="InterPro" id="IPR000551">
    <property type="entry name" value="MerR-type_HTH_dom"/>
</dbReference>
<dbReference type="InterPro" id="IPR036244">
    <property type="entry name" value="TipA-like_antibiotic-bd"/>
</dbReference>
<evidence type="ECO:0000313" key="6">
    <source>
        <dbReference type="EMBL" id="MBM7644082.1"/>
    </source>
</evidence>
<evidence type="ECO:0000256" key="4">
    <source>
        <dbReference type="ARBA" id="ARBA00023163"/>
    </source>
</evidence>
<dbReference type="CDD" id="cd01106">
    <property type="entry name" value="HTH_TipAL-Mta"/>
    <property type="match status" value="1"/>
</dbReference>
<dbReference type="Gene3D" id="1.10.1660.10">
    <property type="match status" value="1"/>
</dbReference>
<keyword evidence="7" id="KW-1185">Reference proteome</keyword>
<protein>
    <submittedName>
        <fullName evidence="6">DNA-binding transcriptional MerR regulator</fullName>
    </submittedName>
</protein>
<keyword evidence="3" id="KW-0010">Activator</keyword>
<gene>
    <name evidence="6" type="ORF">JOD45_000273</name>
</gene>
<evidence type="ECO:0000256" key="1">
    <source>
        <dbReference type="ARBA" id="ARBA00023015"/>
    </source>
</evidence>
<name>A0ABS2PVK6_9BACL</name>
<dbReference type="PRINTS" id="PR00040">
    <property type="entry name" value="HTHMERR"/>
</dbReference>
<reference evidence="6 7" key="1">
    <citation type="submission" date="2021-01" db="EMBL/GenBank/DDBJ databases">
        <title>Genomic Encyclopedia of Type Strains, Phase IV (KMG-IV): sequencing the most valuable type-strain genomes for metagenomic binning, comparative biology and taxonomic classification.</title>
        <authorList>
            <person name="Goeker M."/>
        </authorList>
    </citation>
    <scope>NUCLEOTIDE SEQUENCE [LARGE SCALE GENOMIC DNA]</scope>
    <source>
        <strain evidence="6 7">DSM 28236</strain>
    </source>
</reference>
<keyword evidence="1" id="KW-0805">Transcription regulation</keyword>
<dbReference type="SUPFAM" id="SSF46955">
    <property type="entry name" value="Putative DNA-binding domain"/>
    <property type="match status" value="1"/>
</dbReference>
<organism evidence="6 7">
    <name type="scientific">Scopulibacillus daqui</name>
    <dbReference type="NCBI Taxonomy" id="1469162"/>
    <lineage>
        <taxon>Bacteria</taxon>
        <taxon>Bacillati</taxon>
        <taxon>Bacillota</taxon>
        <taxon>Bacilli</taxon>
        <taxon>Bacillales</taxon>
        <taxon>Sporolactobacillaceae</taxon>
        <taxon>Scopulibacillus</taxon>
    </lineage>
</organism>
<dbReference type="Pfam" id="PF13411">
    <property type="entry name" value="MerR_1"/>
    <property type="match status" value="1"/>
</dbReference>
<dbReference type="SUPFAM" id="SSF89082">
    <property type="entry name" value="Antibiotic binding domain of TipA-like multidrug resistance regulators"/>
    <property type="match status" value="1"/>
</dbReference>
<dbReference type="InterPro" id="IPR012925">
    <property type="entry name" value="TipAS_dom"/>
</dbReference>
<evidence type="ECO:0000313" key="7">
    <source>
        <dbReference type="Proteomes" id="UP000808914"/>
    </source>
</evidence>
<dbReference type="PANTHER" id="PTHR30204">
    <property type="entry name" value="REDOX-CYCLING DRUG-SENSING TRANSCRIPTIONAL ACTIVATOR SOXR"/>
    <property type="match status" value="1"/>
</dbReference>
<dbReference type="PROSITE" id="PS50937">
    <property type="entry name" value="HTH_MERR_2"/>
    <property type="match status" value="1"/>
</dbReference>
<dbReference type="PANTHER" id="PTHR30204:SF90">
    <property type="entry name" value="HTH-TYPE TRANSCRIPTIONAL ACTIVATOR MTA"/>
    <property type="match status" value="1"/>
</dbReference>
<comment type="caution">
    <text evidence="6">The sequence shown here is derived from an EMBL/GenBank/DDBJ whole genome shotgun (WGS) entry which is preliminary data.</text>
</comment>